<dbReference type="HOGENOM" id="CLU_065341_1_1_5"/>
<comment type="caution">
    <text evidence="6">Lacks conserved residue(s) required for the propagation of feature annotation.</text>
</comment>
<evidence type="ECO:0000256" key="2">
    <source>
        <dbReference type="ARBA" id="ARBA00022552"/>
    </source>
</evidence>
<accession>S9RXB3</accession>
<keyword evidence="8" id="KW-1185">Reference proteome</keyword>
<dbReference type="GO" id="GO:0070043">
    <property type="term" value="F:rRNA (guanine-N7-)-methyltransferase activity"/>
    <property type="evidence" value="ECO:0007669"/>
    <property type="project" value="UniProtKB-UniRule"/>
</dbReference>
<keyword evidence="3 6" id="KW-0489">Methyltransferase</keyword>
<dbReference type="Proteomes" id="UP000015347">
    <property type="component" value="Unassembled WGS sequence"/>
</dbReference>
<sequence>MTDTHRGLPLDVSRETLDRLETLTALLTRWTEKINLVSRNSVTDAWTRHIVDSAQVFTLAEDQPSHWADLGAGGGFPGLVVAALAREHSPETRVTLVESDSRKCAFLRTALREMEIEATVLTKRIEALAPLDADVVSARALTALPGLLEYTAQHRTKDGLALFPKGARWKKEIAEAQESWQFEYTHRKSITDPDAVVLKIGALTHV</sequence>
<keyword evidence="2 6" id="KW-0698">rRNA processing</keyword>
<dbReference type="AlphaFoldDB" id="S9RXB3"/>
<dbReference type="STRING" id="1123237.Salmuc_00969"/>
<dbReference type="PIRSF" id="PIRSF003078">
    <property type="entry name" value="GidB"/>
    <property type="match status" value="1"/>
</dbReference>
<comment type="catalytic activity">
    <reaction evidence="6">
        <text>guanosine(527) in 16S rRNA + S-adenosyl-L-methionine = N(7)-methylguanosine(527) in 16S rRNA + S-adenosyl-L-homocysteine</text>
        <dbReference type="Rhea" id="RHEA:42732"/>
        <dbReference type="Rhea" id="RHEA-COMP:10209"/>
        <dbReference type="Rhea" id="RHEA-COMP:10210"/>
        <dbReference type="ChEBI" id="CHEBI:57856"/>
        <dbReference type="ChEBI" id="CHEBI:59789"/>
        <dbReference type="ChEBI" id="CHEBI:74269"/>
        <dbReference type="ChEBI" id="CHEBI:74480"/>
        <dbReference type="EC" id="2.1.1.170"/>
    </reaction>
</comment>
<dbReference type="EC" id="2.1.1.170" evidence="6"/>
<dbReference type="SUPFAM" id="SSF53335">
    <property type="entry name" value="S-adenosyl-L-methionine-dependent methyltransferases"/>
    <property type="match status" value="1"/>
</dbReference>
<dbReference type="eggNOG" id="COG0357">
    <property type="taxonomic scope" value="Bacteria"/>
</dbReference>
<dbReference type="NCBIfam" id="TIGR00138">
    <property type="entry name" value="rsmG_gidB"/>
    <property type="match status" value="1"/>
</dbReference>
<dbReference type="OrthoDB" id="9808773at2"/>
<dbReference type="Pfam" id="PF02527">
    <property type="entry name" value="GidB"/>
    <property type="match status" value="1"/>
</dbReference>
<evidence type="ECO:0000313" key="7">
    <source>
        <dbReference type="EMBL" id="EPX82650.1"/>
    </source>
</evidence>
<name>S9RXB3_9RHOB</name>
<keyword evidence="4 6" id="KW-0808">Transferase</keyword>
<dbReference type="InterPro" id="IPR003682">
    <property type="entry name" value="rRNA_ssu_MeTfrase_G"/>
</dbReference>
<protein>
    <recommendedName>
        <fullName evidence="6">Ribosomal RNA small subunit methyltransferase G</fullName>
        <ecNumber evidence="6">2.1.1.170</ecNumber>
    </recommendedName>
    <alternativeName>
        <fullName evidence="6">16S rRNA 7-methylguanosine methyltransferase</fullName>
        <shortName evidence="6">16S rRNA m7G methyltransferase</shortName>
    </alternativeName>
</protein>
<dbReference type="InterPro" id="IPR029063">
    <property type="entry name" value="SAM-dependent_MTases_sf"/>
</dbReference>
<feature type="binding site" evidence="6">
    <location>
        <position position="139"/>
    </location>
    <ligand>
        <name>S-adenosyl-L-methionine</name>
        <dbReference type="ChEBI" id="CHEBI:59789"/>
    </ligand>
</feature>
<feature type="binding site" evidence="6">
    <location>
        <position position="71"/>
    </location>
    <ligand>
        <name>S-adenosyl-L-methionine</name>
        <dbReference type="ChEBI" id="CHEBI:59789"/>
    </ligand>
</feature>
<evidence type="ECO:0000256" key="1">
    <source>
        <dbReference type="ARBA" id="ARBA00022490"/>
    </source>
</evidence>
<evidence type="ECO:0000256" key="5">
    <source>
        <dbReference type="ARBA" id="ARBA00022691"/>
    </source>
</evidence>
<dbReference type="HAMAP" id="MF_00074">
    <property type="entry name" value="16SrRNA_methyltr_G"/>
    <property type="match status" value="1"/>
</dbReference>
<reference evidence="8" key="1">
    <citation type="journal article" date="2014" name="Stand. Genomic Sci.">
        <title>Genome sequence of the exopolysaccharide-producing Salipiger mucosus type strain (DSM 16094(T)), a moderately halophilic member of the Roseobacter clade.</title>
        <authorList>
            <person name="Riedel T."/>
            <person name="Spring S."/>
            <person name="Fiebig A."/>
            <person name="Petersen J."/>
            <person name="Kyrpides N.C."/>
            <person name="Goker M."/>
            <person name="Klenk H.P."/>
        </authorList>
    </citation>
    <scope>NUCLEOTIDE SEQUENCE [LARGE SCALE GENOMIC DNA]</scope>
    <source>
        <strain evidence="8">DSM 16094</strain>
    </source>
</reference>
<organism evidence="7 8">
    <name type="scientific">Salipiger mucosus DSM 16094</name>
    <dbReference type="NCBI Taxonomy" id="1123237"/>
    <lineage>
        <taxon>Bacteria</taxon>
        <taxon>Pseudomonadati</taxon>
        <taxon>Pseudomonadota</taxon>
        <taxon>Alphaproteobacteria</taxon>
        <taxon>Rhodobacterales</taxon>
        <taxon>Roseobacteraceae</taxon>
        <taxon>Salipiger</taxon>
    </lineage>
</organism>
<dbReference type="RefSeq" id="WP_020039454.1">
    <property type="nucleotide sequence ID" value="NZ_KE557275.1"/>
</dbReference>
<keyword evidence="1 6" id="KW-0963">Cytoplasm</keyword>
<evidence type="ECO:0000313" key="8">
    <source>
        <dbReference type="Proteomes" id="UP000015347"/>
    </source>
</evidence>
<gene>
    <name evidence="6" type="primary">rsmG</name>
    <name evidence="7" type="ORF">Salmuc_00969</name>
</gene>
<dbReference type="PANTHER" id="PTHR31760:SF0">
    <property type="entry name" value="S-ADENOSYL-L-METHIONINE-DEPENDENT METHYLTRANSFERASES SUPERFAMILY PROTEIN"/>
    <property type="match status" value="1"/>
</dbReference>
<comment type="caution">
    <text evidence="7">The sequence shown here is derived from an EMBL/GenBank/DDBJ whole genome shotgun (WGS) entry which is preliminary data.</text>
</comment>
<evidence type="ECO:0000256" key="3">
    <source>
        <dbReference type="ARBA" id="ARBA00022603"/>
    </source>
</evidence>
<dbReference type="Gene3D" id="3.40.50.150">
    <property type="entry name" value="Vaccinia Virus protein VP39"/>
    <property type="match status" value="1"/>
</dbReference>
<comment type="function">
    <text evidence="6">Specifically methylates the N7 position of guanine in position 527 of 16S rRNA.</text>
</comment>
<comment type="subcellular location">
    <subcellularLocation>
        <location evidence="6">Cytoplasm</location>
    </subcellularLocation>
</comment>
<dbReference type="PANTHER" id="PTHR31760">
    <property type="entry name" value="S-ADENOSYL-L-METHIONINE-DEPENDENT METHYLTRANSFERASES SUPERFAMILY PROTEIN"/>
    <property type="match status" value="1"/>
</dbReference>
<dbReference type="GO" id="GO:0005829">
    <property type="term" value="C:cytosol"/>
    <property type="evidence" value="ECO:0007669"/>
    <property type="project" value="TreeGrafter"/>
</dbReference>
<evidence type="ECO:0000256" key="6">
    <source>
        <dbReference type="HAMAP-Rule" id="MF_00074"/>
    </source>
</evidence>
<proteinExistence type="inferred from homology"/>
<dbReference type="EMBL" id="APVH01000020">
    <property type="protein sequence ID" value="EPX82650.1"/>
    <property type="molecule type" value="Genomic_DNA"/>
</dbReference>
<evidence type="ECO:0000256" key="4">
    <source>
        <dbReference type="ARBA" id="ARBA00022679"/>
    </source>
</evidence>
<feature type="binding site" evidence="6">
    <location>
        <position position="76"/>
    </location>
    <ligand>
        <name>S-adenosyl-L-methionine</name>
        <dbReference type="ChEBI" id="CHEBI:59789"/>
    </ligand>
</feature>
<keyword evidence="5 6" id="KW-0949">S-adenosyl-L-methionine</keyword>
<comment type="similarity">
    <text evidence="6">Belongs to the methyltransferase superfamily. RNA methyltransferase RsmG family.</text>
</comment>
<feature type="binding site" evidence="6">
    <location>
        <begin position="125"/>
        <end position="126"/>
    </location>
    <ligand>
        <name>S-adenosyl-L-methionine</name>
        <dbReference type="ChEBI" id="CHEBI:59789"/>
    </ligand>
</feature>